<protein>
    <recommendedName>
        <fullName evidence="4">Transcription elongation factor</fullName>
    </recommendedName>
</protein>
<name>A0AAE3IP56_9BACT</name>
<gene>
    <name evidence="2" type="ORF">OD355_01785</name>
</gene>
<dbReference type="Proteomes" id="UP001209317">
    <property type="component" value="Unassembled WGS sequence"/>
</dbReference>
<sequence>MKQEIIKLIEEQLNASLANLENYSEGLRTAADLDEEETRELDDYSQQAEDRDMEARMKQQALMVGESINWLNAHAATTSEIVEPGALVETKDTWLYFGIPLPNMEIKGKKLVGVSEDAPAFAEMQGKKKGDKIMLGDQKLTIEAIY</sequence>
<dbReference type="RefSeq" id="WP_263036730.1">
    <property type="nucleotide sequence ID" value="NZ_JAOTPL010000002.1"/>
</dbReference>
<evidence type="ECO:0000313" key="2">
    <source>
        <dbReference type="EMBL" id="MCU7693242.1"/>
    </source>
</evidence>
<dbReference type="EMBL" id="JAOTPL010000002">
    <property type="protein sequence ID" value="MCU7693242.1"/>
    <property type="molecule type" value="Genomic_DNA"/>
</dbReference>
<comment type="caution">
    <text evidence="2">The sequence shown here is derived from an EMBL/GenBank/DDBJ whole genome shotgun (WGS) entry which is preliminary data.</text>
</comment>
<dbReference type="AlphaFoldDB" id="A0AAE3IP56"/>
<feature type="region of interest" description="Disordered" evidence="1">
    <location>
        <begin position="29"/>
        <end position="53"/>
    </location>
</feature>
<evidence type="ECO:0000256" key="1">
    <source>
        <dbReference type="SAM" id="MobiDB-lite"/>
    </source>
</evidence>
<accession>A0AAE3IP56</accession>
<evidence type="ECO:0008006" key="4">
    <source>
        <dbReference type="Google" id="ProtNLM"/>
    </source>
</evidence>
<proteinExistence type="predicted"/>
<evidence type="ECO:0000313" key="3">
    <source>
        <dbReference type="Proteomes" id="UP001209317"/>
    </source>
</evidence>
<organism evidence="2 3">
    <name type="scientific">Haoranjiania flava</name>
    <dbReference type="NCBI Taxonomy" id="1856322"/>
    <lineage>
        <taxon>Bacteria</taxon>
        <taxon>Pseudomonadati</taxon>
        <taxon>Bacteroidota</taxon>
        <taxon>Chitinophagia</taxon>
        <taxon>Chitinophagales</taxon>
        <taxon>Chitinophagaceae</taxon>
        <taxon>Haoranjiania</taxon>
    </lineage>
</organism>
<reference evidence="2" key="1">
    <citation type="submission" date="2022-10" db="EMBL/GenBank/DDBJ databases">
        <authorList>
            <person name="Kim H.S."/>
            <person name="Kim J.-S."/>
            <person name="Suh M.K."/>
            <person name="Eom M.K."/>
            <person name="Lee J.-S."/>
        </authorList>
    </citation>
    <scope>NUCLEOTIDE SEQUENCE</scope>
    <source>
        <strain evidence="2">LIP-5</strain>
    </source>
</reference>
<keyword evidence="3" id="KW-1185">Reference proteome</keyword>